<proteinExistence type="predicted"/>
<dbReference type="EMBL" id="AZDU01000083">
    <property type="protein sequence ID" value="KRK99218.1"/>
    <property type="molecule type" value="Genomic_DNA"/>
</dbReference>
<gene>
    <name evidence="1" type="ORF">FC20_GL001819</name>
</gene>
<dbReference type="AlphaFoldDB" id="K0NWL3"/>
<comment type="caution">
    <text evidence="1">The sequence shown here is derived from an EMBL/GenBank/DDBJ whole genome shotgun (WGS) entry which is preliminary data.</text>
</comment>
<dbReference type="RefSeq" id="WP_008460816.1">
    <property type="nucleotide sequence ID" value="NZ_AZDU01000083.1"/>
</dbReference>
<evidence type="ECO:0000313" key="1">
    <source>
        <dbReference type="EMBL" id="KRK99218.1"/>
    </source>
</evidence>
<evidence type="ECO:0000313" key="2">
    <source>
        <dbReference type="Proteomes" id="UP000051074"/>
    </source>
</evidence>
<reference evidence="1 2" key="1">
    <citation type="journal article" date="2015" name="Genome Announc.">
        <title>Expanding the biotechnology potential of lactobacilli through comparative genomics of 213 strains and associated genera.</title>
        <authorList>
            <person name="Sun Z."/>
            <person name="Harris H.M."/>
            <person name="McCann A."/>
            <person name="Guo C."/>
            <person name="Argimon S."/>
            <person name="Zhang W."/>
            <person name="Yang X."/>
            <person name="Jeffery I.B."/>
            <person name="Cooney J.C."/>
            <person name="Kagawa T.F."/>
            <person name="Liu W."/>
            <person name="Song Y."/>
            <person name="Salvetti E."/>
            <person name="Wrobel A."/>
            <person name="Rasinkangas P."/>
            <person name="Parkhill J."/>
            <person name="Rea M.C."/>
            <person name="O'Sullivan O."/>
            <person name="Ritari J."/>
            <person name="Douillard F.P."/>
            <person name="Paul Ross R."/>
            <person name="Yang R."/>
            <person name="Briner A.E."/>
            <person name="Felis G.E."/>
            <person name="de Vos W.M."/>
            <person name="Barrangou R."/>
            <person name="Klaenhammer T.R."/>
            <person name="Caufield P.W."/>
            <person name="Cui Y."/>
            <person name="Zhang H."/>
            <person name="O'Toole P.W."/>
        </authorList>
    </citation>
    <scope>NUCLEOTIDE SEQUENCE [LARGE SCALE GENOMIC DNA]</scope>
    <source>
        <strain evidence="1 2">DSM 19284</strain>
    </source>
</reference>
<organism evidence="1 2">
    <name type="scientific">Lactobacillus equicursoris DSM 19284 = JCM 14600 = CIP 110162</name>
    <dbReference type="NCBI Taxonomy" id="1293597"/>
    <lineage>
        <taxon>Bacteria</taxon>
        <taxon>Bacillati</taxon>
        <taxon>Bacillota</taxon>
        <taxon>Bacilli</taxon>
        <taxon>Lactobacillales</taxon>
        <taxon>Lactobacillaceae</taxon>
        <taxon>Lactobacillus</taxon>
    </lineage>
</organism>
<sequence length="186" mass="20888">MPRGGYREGAGRPKSGRKVHTIRATDEEWRLIKAYSEQVKAGKLPEKIVTQKTKKIAKSKLAVKRAKKLGQLAYACIIFGNPEKVKYGCFFCIPEGKRYVVKAYFCPTNEAPANVWDAIDKTTVTYGHLVPASIGWTWVSGEGHNSVDPDPEVLSKKKTINAAFAQWLSELLLNQKKVRVKDPEKR</sequence>
<dbReference type="Proteomes" id="UP000051074">
    <property type="component" value="Unassembled WGS sequence"/>
</dbReference>
<name>K0NWL3_9LACO</name>
<accession>K0NWL3</accession>
<protein>
    <submittedName>
        <fullName evidence="1">Uncharacterized protein</fullName>
    </submittedName>
</protein>
<dbReference type="PATRIC" id="fig|1293597.4.peg.1944"/>
<keyword evidence="2" id="KW-1185">Reference proteome</keyword>